<evidence type="ECO:0000313" key="3">
    <source>
        <dbReference type="Proteomes" id="UP000569329"/>
    </source>
</evidence>
<name>A0A839DWU8_9PSEU</name>
<dbReference type="AlphaFoldDB" id="A0A839DWU8"/>
<feature type="domain" description="Imm-5-like" evidence="1">
    <location>
        <begin position="11"/>
        <end position="130"/>
    </location>
</feature>
<organism evidence="2 3">
    <name type="scientific">Halosaccharopolyspora lacisalsi</name>
    <dbReference type="NCBI Taxonomy" id="1000566"/>
    <lineage>
        <taxon>Bacteria</taxon>
        <taxon>Bacillati</taxon>
        <taxon>Actinomycetota</taxon>
        <taxon>Actinomycetes</taxon>
        <taxon>Pseudonocardiales</taxon>
        <taxon>Pseudonocardiaceae</taxon>
        <taxon>Halosaccharopolyspora</taxon>
    </lineage>
</organism>
<reference evidence="2 3" key="1">
    <citation type="submission" date="2020-07" db="EMBL/GenBank/DDBJ databases">
        <title>Sequencing the genomes of 1000 actinobacteria strains.</title>
        <authorList>
            <person name="Klenk H.-P."/>
        </authorList>
    </citation>
    <scope>NUCLEOTIDE SEQUENCE [LARGE SCALE GENOMIC DNA]</scope>
    <source>
        <strain evidence="2 3">DSM 45975</strain>
    </source>
</reference>
<dbReference type="Pfam" id="PF21805">
    <property type="entry name" value="Imm5_like"/>
    <property type="match status" value="1"/>
</dbReference>
<gene>
    <name evidence="2" type="ORF">FHX42_003818</name>
</gene>
<sequence length="179" mass="18904">MADDSTRIELSRHELREVACYAVACARPALAVFERERPDDRRPRAAVDAAQAFADGGERTKALRDGAWSAHRAAQETRDAGQAAASDAARAAGHAAGAAFLHPLAKATQVKHILGSAAHAARALELSAGDVPTVGADHIARSRMPAHSVVVDVLRRYPAAPRGGGRIGELIRQLDVSLR</sequence>
<evidence type="ECO:0000313" key="2">
    <source>
        <dbReference type="EMBL" id="MBA8826442.1"/>
    </source>
</evidence>
<dbReference type="InterPro" id="IPR048667">
    <property type="entry name" value="Imm5-like"/>
</dbReference>
<keyword evidence="3" id="KW-1185">Reference proteome</keyword>
<accession>A0A839DWU8</accession>
<proteinExistence type="predicted"/>
<dbReference type="EMBL" id="JACGWZ010000005">
    <property type="protein sequence ID" value="MBA8826442.1"/>
    <property type="molecule type" value="Genomic_DNA"/>
</dbReference>
<protein>
    <recommendedName>
        <fullName evidence="1">Imm-5-like domain-containing protein</fullName>
    </recommendedName>
</protein>
<comment type="caution">
    <text evidence="2">The sequence shown here is derived from an EMBL/GenBank/DDBJ whole genome shotgun (WGS) entry which is preliminary data.</text>
</comment>
<evidence type="ECO:0000259" key="1">
    <source>
        <dbReference type="Pfam" id="PF21805"/>
    </source>
</evidence>
<dbReference type="RefSeq" id="WP_182545652.1">
    <property type="nucleotide sequence ID" value="NZ_JACGWZ010000005.1"/>
</dbReference>
<dbReference type="Proteomes" id="UP000569329">
    <property type="component" value="Unassembled WGS sequence"/>
</dbReference>